<keyword evidence="7" id="KW-1185">Reference proteome</keyword>
<evidence type="ECO:0000313" key="6">
    <source>
        <dbReference type="EMBL" id="CAF1146777.1"/>
    </source>
</evidence>
<reference evidence="6" key="1">
    <citation type="submission" date="2021-02" db="EMBL/GenBank/DDBJ databases">
        <authorList>
            <person name="Nowell W R."/>
        </authorList>
    </citation>
    <scope>NUCLEOTIDE SEQUENCE</scope>
    <source>
        <strain evidence="6">Ploen Becks lab</strain>
    </source>
</reference>
<dbReference type="PANTHER" id="PTHR19282">
    <property type="entry name" value="TETRASPANIN"/>
    <property type="match status" value="1"/>
</dbReference>
<dbReference type="EMBL" id="CAJNOC010011247">
    <property type="protein sequence ID" value="CAF1146777.1"/>
    <property type="molecule type" value="Genomic_DNA"/>
</dbReference>
<dbReference type="SUPFAM" id="SSF48652">
    <property type="entry name" value="Tetraspanin"/>
    <property type="match status" value="1"/>
</dbReference>
<gene>
    <name evidence="6" type="ORF">OXX778_LOCUS23131</name>
</gene>
<evidence type="ECO:0000256" key="1">
    <source>
        <dbReference type="ARBA" id="ARBA00004141"/>
    </source>
</evidence>
<feature type="transmembrane region" description="Helical" evidence="5">
    <location>
        <begin position="97"/>
        <end position="118"/>
    </location>
</feature>
<dbReference type="AlphaFoldDB" id="A0A814SI30"/>
<dbReference type="InterPro" id="IPR008952">
    <property type="entry name" value="Tetraspanin_EC2_sf"/>
</dbReference>
<keyword evidence="2 5" id="KW-0812">Transmembrane</keyword>
<feature type="transmembrane region" description="Helical" evidence="5">
    <location>
        <begin position="12"/>
        <end position="36"/>
    </location>
</feature>
<name>A0A814SI30_9BILA</name>
<evidence type="ECO:0000256" key="4">
    <source>
        <dbReference type="ARBA" id="ARBA00023136"/>
    </source>
</evidence>
<evidence type="ECO:0000256" key="3">
    <source>
        <dbReference type="ARBA" id="ARBA00022989"/>
    </source>
</evidence>
<dbReference type="OrthoDB" id="71600at2759"/>
<evidence type="ECO:0000313" key="7">
    <source>
        <dbReference type="Proteomes" id="UP000663879"/>
    </source>
</evidence>
<feature type="transmembrane region" description="Helical" evidence="5">
    <location>
        <begin position="67"/>
        <end position="90"/>
    </location>
</feature>
<keyword evidence="3 5" id="KW-1133">Transmembrane helix</keyword>
<dbReference type="PRINTS" id="PR00259">
    <property type="entry name" value="TMFOUR"/>
</dbReference>
<proteinExistence type="predicted"/>
<keyword evidence="4 5" id="KW-0472">Membrane</keyword>
<comment type="subcellular location">
    <subcellularLocation>
        <location evidence="1">Membrane</location>
        <topology evidence="1">Multi-pass membrane protein</topology>
    </subcellularLocation>
</comment>
<evidence type="ECO:0000256" key="2">
    <source>
        <dbReference type="ARBA" id="ARBA00022692"/>
    </source>
</evidence>
<sequence>MARTGFFGSIIRIILAIVNILFLLIGFAVFIAAAILRWSKDSILNKIATNDVLKPILNVTAINDVSLILLILGAFITVLSIIGLCGACCANRFFLGVYEIVIVVLFISHGIVLVVAAFKSGTIENEFRKALNQTVFDVNSDKTDEEYKMERCSALKLISEIFECCGLNGPNDFTNATYVTECCYGSSTDGCGDKTVKSFKENGVNIIIIPNSIVLGLEFLIIVLVPFLIGRITRSRRMYEDVDENERIISIKPTNYQQNYRY</sequence>
<dbReference type="InterPro" id="IPR018499">
    <property type="entry name" value="Tetraspanin/Peripherin"/>
</dbReference>
<feature type="transmembrane region" description="Helical" evidence="5">
    <location>
        <begin position="206"/>
        <end position="229"/>
    </location>
</feature>
<protein>
    <recommendedName>
        <fullName evidence="8">Tetraspanin</fullName>
    </recommendedName>
</protein>
<dbReference type="Gene3D" id="1.10.1450.10">
    <property type="entry name" value="Tetraspanin"/>
    <property type="match status" value="1"/>
</dbReference>
<evidence type="ECO:0008006" key="8">
    <source>
        <dbReference type="Google" id="ProtNLM"/>
    </source>
</evidence>
<dbReference type="Pfam" id="PF00335">
    <property type="entry name" value="Tetraspanin"/>
    <property type="match status" value="1"/>
</dbReference>
<dbReference type="GO" id="GO:0016020">
    <property type="term" value="C:membrane"/>
    <property type="evidence" value="ECO:0007669"/>
    <property type="project" value="UniProtKB-SubCell"/>
</dbReference>
<evidence type="ECO:0000256" key="5">
    <source>
        <dbReference type="SAM" id="Phobius"/>
    </source>
</evidence>
<organism evidence="6 7">
    <name type="scientific">Brachionus calyciflorus</name>
    <dbReference type="NCBI Taxonomy" id="104777"/>
    <lineage>
        <taxon>Eukaryota</taxon>
        <taxon>Metazoa</taxon>
        <taxon>Spiralia</taxon>
        <taxon>Gnathifera</taxon>
        <taxon>Rotifera</taxon>
        <taxon>Eurotatoria</taxon>
        <taxon>Monogononta</taxon>
        <taxon>Pseudotrocha</taxon>
        <taxon>Ploima</taxon>
        <taxon>Brachionidae</taxon>
        <taxon>Brachionus</taxon>
    </lineage>
</organism>
<dbReference type="Proteomes" id="UP000663879">
    <property type="component" value="Unassembled WGS sequence"/>
</dbReference>
<comment type="caution">
    <text evidence="6">The sequence shown here is derived from an EMBL/GenBank/DDBJ whole genome shotgun (WGS) entry which is preliminary data.</text>
</comment>
<accession>A0A814SI30</accession>